<keyword evidence="5 7" id="KW-1133">Transmembrane helix</keyword>
<feature type="transmembrane region" description="Helical" evidence="7">
    <location>
        <begin position="326"/>
        <end position="348"/>
    </location>
</feature>
<protein>
    <submittedName>
        <fullName evidence="9">Unannotated protein</fullName>
    </submittedName>
</protein>
<feature type="transmembrane region" description="Helical" evidence="7">
    <location>
        <begin position="234"/>
        <end position="254"/>
    </location>
</feature>
<reference evidence="9" key="1">
    <citation type="submission" date="2020-05" db="EMBL/GenBank/DDBJ databases">
        <authorList>
            <person name="Chiriac C."/>
            <person name="Salcher M."/>
            <person name="Ghai R."/>
            <person name="Kavagutti S V."/>
        </authorList>
    </citation>
    <scope>NUCLEOTIDE SEQUENCE</scope>
</reference>
<dbReference type="SUPFAM" id="SSF103473">
    <property type="entry name" value="MFS general substrate transporter"/>
    <property type="match status" value="1"/>
</dbReference>
<dbReference type="GO" id="GO:0022857">
    <property type="term" value="F:transmembrane transporter activity"/>
    <property type="evidence" value="ECO:0007669"/>
    <property type="project" value="InterPro"/>
</dbReference>
<evidence type="ECO:0000256" key="3">
    <source>
        <dbReference type="ARBA" id="ARBA00022475"/>
    </source>
</evidence>
<organism evidence="9">
    <name type="scientific">freshwater metagenome</name>
    <dbReference type="NCBI Taxonomy" id="449393"/>
    <lineage>
        <taxon>unclassified sequences</taxon>
        <taxon>metagenomes</taxon>
        <taxon>ecological metagenomes</taxon>
    </lineage>
</organism>
<evidence type="ECO:0000256" key="4">
    <source>
        <dbReference type="ARBA" id="ARBA00022692"/>
    </source>
</evidence>
<feature type="transmembrane region" description="Helical" evidence="7">
    <location>
        <begin position="302"/>
        <end position="320"/>
    </location>
</feature>
<dbReference type="Gene3D" id="1.20.1250.20">
    <property type="entry name" value="MFS general substrate transporter like domains"/>
    <property type="match status" value="1"/>
</dbReference>
<dbReference type="InterPro" id="IPR010290">
    <property type="entry name" value="TM_effector"/>
</dbReference>
<proteinExistence type="predicted"/>
<dbReference type="GO" id="GO:0005886">
    <property type="term" value="C:plasma membrane"/>
    <property type="evidence" value="ECO:0007669"/>
    <property type="project" value="UniProtKB-SubCell"/>
</dbReference>
<evidence type="ECO:0000256" key="7">
    <source>
        <dbReference type="SAM" id="Phobius"/>
    </source>
</evidence>
<dbReference type="PROSITE" id="PS50850">
    <property type="entry name" value="MFS"/>
    <property type="match status" value="1"/>
</dbReference>
<evidence type="ECO:0000256" key="5">
    <source>
        <dbReference type="ARBA" id="ARBA00022989"/>
    </source>
</evidence>
<feature type="transmembrane region" description="Helical" evidence="7">
    <location>
        <begin position="391"/>
        <end position="408"/>
    </location>
</feature>
<evidence type="ECO:0000259" key="8">
    <source>
        <dbReference type="PROSITE" id="PS50850"/>
    </source>
</evidence>
<dbReference type="PANTHER" id="PTHR23513:SF11">
    <property type="entry name" value="STAPHYLOFERRIN A TRANSPORTER"/>
    <property type="match status" value="1"/>
</dbReference>
<dbReference type="PANTHER" id="PTHR23513">
    <property type="entry name" value="INTEGRAL MEMBRANE EFFLUX PROTEIN-RELATED"/>
    <property type="match status" value="1"/>
</dbReference>
<dbReference type="InterPro" id="IPR036259">
    <property type="entry name" value="MFS_trans_sf"/>
</dbReference>
<gene>
    <name evidence="9" type="ORF">UFOPK1874_00352</name>
</gene>
<dbReference type="InterPro" id="IPR020846">
    <property type="entry name" value="MFS_dom"/>
</dbReference>
<feature type="transmembrane region" description="Helical" evidence="7">
    <location>
        <begin position="60"/>
        <end position="81"/>
    </location>
</feature>
<evidence type="ECO:0000313" key="9">
    <source>
        <dbReference type="EMBL" id="CAB4609918.1"/>
    </source>
</evidence>
<keyword evidence="2" id="KW-0813">Transport</keyword>
<feature type="transmembrane region" description="Helical" evidence="7">
    <location>
        <begin position="93"/>
        <end position="114"/>
    </location>
</feature>
<keyword evidence="3" id="KW-1003">Cell membrane</keyword>
<feature type="transmembrane region" description="Helical" evidence="7">
    <location>
        <begin position="274"/>
        <end position="295"/>
    </location>
</feature>
<keyword evidence="4 7" id="KW-0812">Transmembrane</keyword>
<name>A0A6J6HMQ5_9ZZZZ</name>
<dbReference type="Pfam" id="PF05977">
    <property type="entry name" value="MFS_3"/>
    <property type="match status" value="1"/>
</dbReference>
<feature type="transmembrane region" description="Helical" evidence="7">
    <location>
        <begin position="187"/>
        <end position="205"/>
    </location>
</feature>
<feature type="transmembrane region" description="Helical" evidence="7">
    <location>
        <begin position="360"/>
        <end position="379"/>
    </location>
</feature>
<keyword evidence="6 7" id="KW-0472">Membrane</keyword>
<sequence length="422" mass="45754">MTTEPTKKTGKQPPRPGTARAAFSYPDFRVMWTSNFLSSIGTWMQNVLLPAYVYERTRSASVVGIFIFAQLGPMLLLSIPAGVMADRFDRRKWLIFAQIIQMTGSIALGVFAIADSPIWTLFIAQMTVGIGNSLNAPAFSAVLPSLVRPEDLGGSISLNSASVNGSRVTGPILVAAMVSWGVTTGEVFIFNAATYLFVTWAVLRIKLPPNNSKKEEGLKALTGGFRVARERKSVGRILLSMSSFSLLSLAYVGLFPAVADLTFGIAPKSVSYKWLYATWGTGALLGALAIGTVFASVDKRLLTRRGFLAFAIAMTAFATVRGVPLAFITAFFLGIAYFGTTTSLMTVLQSRLEIEIRARVMSLWFMAFGGTIPLGNVIFGPLMDAIGSRPVLYIGAAWALFLSWWCNIEKIDVEQPQHAPSV</sequence>
<dbReference type="AlphaFoldDB" id="A0A6J6HMQ5"/>
<comment type="subcellular location">
    <subcellularLocation>
        <location evidence="1">Cell membrane</location>
        <topology evidence="1">Multi-pass membrane protein</topology>
    </subcellularLocation>
</comment>
<dbReference type="EMBL" id="CAEZUX010000022">
    <property type="protein sequence ID" value="CAB4609918.1"/>
    <property type="molecule type" value="Genomic_DNA"/>
</dbReference>
<dbReference type="CDD" id="cd06173">
    <property type="entry name" value="MFS_MefA_like"/>
    <property type="match status" value="1"/>
</dbReference>
<accession>A0A6J6HMQ5</accession>
<evidence type="ECO:0000256" key="6">
    <source>
        <dbReference type="ARBA" id="ARBA00023136"/>
    </source>
</evidence>
<evidence type="ECO:0000256" key="1">
    <source>
        <dbReference type="ARBA" id="ARBA00004651"/>
    </source>
</evidence>
<evidence type="ECO:0000256" key="2">
    <source>
        <dbReference type="ARBA" id="ARBA00022448"/>
    </source>
</evidence>
<feature type="domain" description="Major facilitator superfamily (MFS) profile" evidence="8">
    <location>
        <begin position="27"/>
        <end position="422"/>
    </location>
</feature>